<organism evidence="1 2">
    <name type="scientific">Leucobacter exalbidus</name>
    <dbReference type="NCBI Taxonomy" id="662960"/>
    <lineage>
        <taxon>Bacteria</taxon>
        <taxon>Bacillati</taxon>
        <taxon>Actinomycetota</taxon>
        <taxon>Actinomycetes</taxon>
        <taxon>Micrococcales</taxon>
        <taxon>Microbacteriaceae</taxon>
        <taxon>Leucobacter</taxon>
    </lineage>
</organism>
<dbReference type="RefSeq" id="WP_209705377.1">
    <property type="nucleotide sequence ID" value="NZ_JAFIDA010000001.1"/>
</dbReference>
<evidence type="ECO:0000313" key="2">
    <source>
        <dbReference type="Proteomes" id="UP000675163"/>
    </source>
</evidence>
<sequence>MPSQYDAALQLDIPLEMARRHGIPSNISQADLNEIDQNPPAWLAQSRANRTGKKKVWATLQCAICSYSEQARPKKWWPEFTLLACYDHEAHELPKPFSAATTRTFVYGVGSRFTGVIDADESAEGESAEAPEA</sequence>
<keyword evidence="2" id="KW-1185">Reference proteome</keyword>
<proteinExistence type="predicted"/>
<protein>
    <submittedName>
        <fullName evidence="1">Uncharacterized protein</fullName>
    </submittedName>
</protein>
<reference evidence="1" key="1">
    <citation type="submission" date="2021-02" db="EMBL/GenBank/DDBJ databases">
        <title>Sequencing the genomes of 1000 actinobacteria strains.</title>
        <authorList>
            <person name="Klenk H.-P."/>
        </authorList>
    </citation>
    <scope>NUCLEOTIDE SEQUENCE</scope>
    <source>
        <strain evidence="1">DSM 22850</strain>
    </source>
</reference>
<dbReference type="Proteomes" id="UP000675163">
    <property type="component" value="Unassembled WGS sequence"/>
</dbReference>
<gene>
    <name evidence="1" type="ORF">JOF28_001718</name>
</gene>
<name>A0A940PYI6_9MICO</name>
<accession>A0A940PYI6</accession>
<comment type="caution">
    <text evidence="1">The sequence shown here is derived from an EMBL/GenBank/DDBJ whole genome shotgun (WGS) entry which is preliminary data.</text>
</comment>
<dbReference type="AlphaFoldDB" id="A0A940PYI6"/>
<dbReference type="EMBL" id="JAFIDA010000001">
    <property type="protein sequence ID" value="MBP1326486.1"/>
    <property type="molecule type" value="Genomic_DNA"/>
</dbReference>
<evidence type="ECO:0000313" key="1">
    <source>
        <dbReference type="EMBL" id="MBP1326486.1"/>
    </source>
</evidence>